<evidence type="ECO:0000313" key="2">
    <source>
        <dbReference type="Proteomes" id="UP000272025"/>
    </source>
</evidence>
<organism evidence="1 2">
    <name type="scientific">Sodiomyces alkalinus (strain CBS 110278 / VKM F-3762 / F11)</name>
    <name type="common">Alkaliphilic filamentous fungus</name>
    <dbReference type="NCBI Taxonomy" id="1314773"/>
    <lineage>
        <taxon>Eukaryota</taxon>
        <taxon>Fungi</taxon>
        <taxon>Dikarya</taxon>
        <taxon>Ascomycota</taxon>
        <taxon>Pezizomycotina</taxon>
        <taxon>Sordariomycetes</taxon>
        <taxon>Hypocreomycetidae</taxon>
        <taxon>Glomerellales</taxon>
        <taxon>Plectosphaerellaceae</taxon>
        <taxon>Sodiomyces</taxon>
    </lineage>
</organism>
<dbReference type="Proteomes" id="UP000272025">
    <property type="component" value="Unassembled WGS sequence"/>
</dbReference>
<dbReference type="AlphaFoldDB" id="A0A3N2PSP2"/>
<sequence length="74" mass="8382">MDIEVMPLRTNVRKADVLPASEQSNDKIPHHRLGDRRLAKILTTDVEEQNGAYFVKSRTPRHEANGMNKALTAQ</sequence>
<gene>
    <name evidence="1" type="ORF">SODALDRAFT_361236</name>
</gene>
<proteinExistence type="predicted"/>
<keyword evidence="2" id="KW-1185">Reference proteome</keyword>
<evidence type="ECO:0000313" key="1">
    <source>
        <dbReference type="EMBL" id="ROT37525.1"/>
    </source>
</evidence>
<protein>
    <submittedName>
        <fullName evidence="1">Uncharacterized protein</fullName>
    </submittedName>
</protein>
<reference evidence="1 2" key="1">
    <citation type="journal article" date="2018" name="Mol. Ecol.">
        <title>The obligate alkalophilic soda-lake fungus Sodiomyces alkalinus has shifted to a protein diet.</title>
        <authorList>
            <person name="Grum-Grzhimaylo A.A."/>
            <person name="Falkoski D.L."/>
            <person name="van den Heuvel J."/>
            <person name="Valero-Jimenez C.A."/>
            <person name="Min B."/>
            <person name="Choi I.G."/>
            <person name="Lipzen A."/>
            <person name="Daum C.G."/>
            <person name="Aanen D.K."/>
            <person name="Tsang A."/>
            <person name="Henrissat B."/>
            <person name="Bilanenko E.N."/>
            <person name="de Vries R.P."/>
            <person name="van Kan J.A.L."/>
            <person name="Grigoriev I.V."/>
            <person name="Debets A.J.M."/>
        </authorList>
    </citation>
    <scope>NUCLEOTIDE SEQUENCE [LARGE SCALE GENOMIC DNA]</scope>
    <source>
        <strain evidence="1 2">F11</strain>
    </source>
</reference>
<accession>A0A3N2PSP2</accession>
<dbReference type="RefSeq" id="XP_028465331.1">
    <property type="nucleotide sequence ID" value="XM_028614346.1"/>
</dbReference>
<name>A0A3N2PSP2_SODAK</name>
<dbReference type="GeneID" id="39582824"/>
<dbReference type="EMBL" id="ML119057">
    <property type="protein sequence ID" value="ROT37525.1"/>
    <property type="molecule type" value="Genomic_DNA"/>
</dbReference>